<dbReference type="VEuPathDB" id="FungiDB:P174DRAFT_248335"/>
<accession>A0A2I1C2A7</accession>
<dbReference type="InterPro" id="IPR036563">
    <property type="entry name" value="MoaE_sf"/>
</dbReference>
<dbReference type="STRING" id="1392255.A0A2I1C2A7"/>
<dbReference type="SUPFAM" id="SSF54690">
    <property type="entry name" value="Molybdopterin synthase subunit MoaE"/>
    <property type="match status" value="1"/>
</dbReference>
<evidence type="ECO:0000313" key="1">
    <source>
        <dbReference type="EMBL" id="PKX91758.1"/>
    </source>
</evidence>
<dbReference type="AlphaFoldDB" id="A0A2I1C2A7"/>
<dbReference type="GeneID" id="36528777"/>
<evidence type="ECO:0000313" key="2">
    <source>
        <dbReference type="Proteomes" id="UP000234474"/>
    </source>
</evidence>
<comment type="caution">
    <text evidence="1">The sequence shown here is derived from an EMBL/GenBank/DDBJ whole genome shotgun (WGS) entry which is preliminary data.</text>
</comment>
<sequence>MSIATRAAEKFDLKGVYIAHRLGVVPISEASIVVAVSAGHRGMAWKAGEEVLEEVKEKVEIWKREEFVDGGWSGGRIGRGMQRGDYYLRLRGENRDVDL</sequence>
<dbReference type="Gene3D" id="3.90.1170.40">
    <property type="entry name" value="Molybdopterin biosynthesis MoaE subunit"/>
    <property type="match status" value="1"/>
</dbReference>
<keyword evidence="2" id="KW-1185">Reference proteome</keyword>
<dbReference type="PANTHER" id="PTHR23404">
    <property type="entry name" value="MOLYBDOPTERIN SYNTHASE RELATED"/>
    <property type="match status" value="1"/>
</dbReference>
<name>A0A2I1C2A7_ASPN1</name>
<dbReference type="InterPro" id="IPR003448">
    <property type="entry name" value="Mopterin_biosynth_MoaE"/>
</dbReference>
<reference evidence="2" key="1">
    <citation type="journal article" date="2018" name="Proc. Natl. Acad. Sci. U.S.A.">
        <title>Linking secondary metabolites to gene clusters through genome sequencing of six diverse Aspergillus species.</title>
        <authorList>
            <person name="Kaerboelling I."/>
            <person name="Vesth T.C."/>
            <person name="Frisvad J.C."/>
            <person name="Nybo J.L."/>
            <person name="Theobald S."/>
            <person name="Kuo A."/>
            <person name="Bowyer P."/>
            <person name="Matsuda Y."/>
            <person name="Mondo S."/>
            <person name="Lyhne E.K."/>
            <person name="Kogle M.E."/>
            <person name="Clum A."/>
            <person name="Lipzen A."/>
            <person name="Salamov A."/>
            <person name="Ngan C.Y."/>
            <person name="Daum C."/>
            <person name="Chiniquy J."/>
            <person name="Barry K."/>
            <person name="LaButti K."/>
            <person name="Haridas S."/>
            <person name="Simmons B.A."/>
            <person name="Magnuson J.K."/>
            <person name="Mortensen U.H."/>
            <person name="Larsen T.O."/>
            <person name="Grigoriev I.V."/>
            <person name="Baker S.E."/>
            <person name="Andersen M.R."/>
        </authorList>
    </citation>
    <scope>NUCLEOTIDE SEQUENCE [LARGE SCALE GENOMIC DNA]</scope>
    <source>
        <strain evidence="2">IBT 16806</strain>
    </source>
</reference>
<dbReference type="GO" id="GO:0006777">
    <property type="term" value="P:Mo-molybdopterin cofactor biosynthetic process"/>
    <property type="evidence" value="ECO:0007669"/>
    <property type="project" value="InterPro"/>
</dbReference>
<gene>
    <name evidence="1" type="ORF">P174DRAFT_248335</name>
</gene>
<dbReference type="EMBL" id="MSZS01000006">
    <property type="protein sequence ID" value="PKX91758.1"/>
    <property type="molecule type" value="Genomic_DNA"/>
</dbReference>
<protein>
    <submittedName>
        <fullName evidence="1">Molybdopterin biosynthesis MoaE</fullName>
    </submittedName>
</protein>
<proteinExistence type="predicted"/>
<organism evidence="1 2">
    <name type="scientific">Aspergillus novofumigatus (strain IBT 16806)</name>
    <dbReference type="NCBI Taxonomy" id="1392255"/>
    <lineage>
        <taxon>Eukaryota</taxon>
        <taxon>Fungi</taxon>
        <taxon>Dikarya</taxon>
        <taxon>Ascomycota</taxon>
        <taxon>Pezizomycotina</taxon>
        <taxon>Eurotiomycetes</taxon>
        <taxon>Eurotiomycetidae</taxon>
        <taxon>Eurotiales</taxon>
        <taxon>Aspergillaceae</taxon>
        <taxon>Aspergillus</taxon>
        <taxon>Aspergillus subgen. Fumigati</taxon>
    </lineage>
</organism>
<dbReference type="OrthoDB" id="5531344at2759"/>
<dbReference type="Pfam" id="PF02391">
    <property type="entry name" value="MoaE"/>
    <property type="match status" value="1"/>
</dbReference>
<dbReference type="RefSeq" id="XP_024680353.1">
    <property type="nucleotide sequence ID" value="XM_024821451.1"/>
</dbReference>
<dbReference type="Proteomes" id="UP000234474">
    <property type="component" value="Unassembled WGS sequence"/>
</dbReference>